<feature type="region of interest" description="Disordered" evidence="1">
    <location>
        <begin position="45"/>
        <end position="64"/>
    </location>
</feature>
<feature type="compositionally biased region" description="Low complexity" evidence="1">
    <location>
        <begin position="515"/>
        <end position="556"/>
    </location>
</feature>
<sequence length="1340" mass="149611">MVRTAADRWKRVKRAPLDLLKAAAAQPFDDNSLLGQAAVFRAKRAKRHKPAPAPKKAVLKDQPPGRLLPFKEGTSVKVVKRKLAVGNAPEAGQPEVEALVREPMGREGSLESDWNLRRIGALLAKSEAMDDEYAVARRKIFNPLPTTKDKASKAPVTGLRTSGLVTRSIVALDHLGDASALRTEGLIRLEGPITIKKRKPPVPRLHLDRVERDPLEGFMPGHRIGANKDRVDLLREPIRDRDKDWRALSWRDHLVLRNGDGVERYETKNRGFIRDKFWGGDRTRFVPELRRAASTHIIEARGAIISRTRGRLSVIGIGFAGTVFEKLHDEDHSTRMIKIQFQAPSNSISWYQMDRRGLLHIFSEREDRDSLLVPGNRPKLINALLEHSYFVYALTECWWEREAPAGWGTSAPFGEHNDVEKESSQLKGTRTTYYTHLEQWEAEPGVIPRKGPHLPDECRVYRETKAKKRFKARLALLRAMSPEKNATTLFEAPSPSRPASSTTRPPSAPPPPAVSAPTPAAAPAPASSTQSAAGVGAAAPAPARSSRPSAAGVGARPSSRQQKKPEKWPGAYTVRLCMALRVGPVRRVHLDQVRHVERAIKKDREQAVAAYKAAKWHLTPKRYRGCVVACGAYVKGESCAVRVYDAPALLNKICTVRVTHIRTGLEYECRLPYTDLAKWTSTDEPVDEDDVEGRKRLARKIPSLLSFCSENDLARKAHAESVRRCHARGMPGPQAPLLEKGPSLEVLKIGPRSVPLDADYLTGENVLETHAQQKYTKPLYLQSGIAGDCLFKQQGYGPGLVHALSSPLKTPSSPTERGSYRLIKRRTHARCVEKELLARGASVVEGRRCRFECLRTLEDNYELRLFFDVRETYTLPLRKHAVDRYGKASASSKFVHVKREEAVLDARNAAIVAEGACLDDFDDEDAAKANAAAGMAMSVRDRFRKKRKKKKGRGPPKVGMSRDEKKACMAIAVASRRMEFRGPATFSEFVRDLVEQCVDDALQEPQRVVKEVLRQAVRTVACSVSADDAEEHVRHSCASCWSDLCKRLLADVRMVPDLPVLQERERAVAYSGEDAFEAACVALCAAPASNLSKKPPMSDNFVSTTKLEPWLRRELCISDTVRKRLLDKNQSQAFLAKVAVAGKKHRDHSGNVFDAKNARILLKHVLRTKYKEKPRLRLESRLWRGMRRIKCFGLPGVGTHLSVCVTVNWFDDSVLVQLEQMETCELIPLSVDAEYLIDLADQIDNLEMMDGRYDLTINIFLRALVIKEAPKGSATKYVAELDETSGWASSRPTTRATDLMVDDLAEFAFVDDDDDSPLTTDQDYGVEMGEGYYEAARARV</sequence>
<evidence type="ECO:0000256" key="1">
    <source>
        <dbReference type="SAM" id="MobiDB-lite"/>
    </source>
</evidence>
<dbReference type="EMBL" id="HBIW01011840">
    <property type="protein sequence ID" value="CAE0694708.1"/>
    <property type="molecule type" value="Transcribed_RNA"/>
</dbReference>
<accession>A0A7S3ZV13</accession>
<protein>
    <submittedName>
        <fullName evidence="2">Uncharacterized protein</fullName>
    </submittedName>
</protein>
<organism evidence="2">
    <name type="scientific">Pelagomonas calceolata</name>
    <dbReference type="NCBI Taxonomy" id="35677"/>
    <lineage>
        <taxon>Eukaryota</taxon>
        <taxon>Sar</taxon>
        <taxon>Stramenopiles</taxon>
        <taxon>Ochrophyta</taxon>
        <taxon>Pelagophyceae</taxon>
        <taxon>Pelagomonadales</taxon>
        <taxon>Pelagomonadaceae</taxon>
        <taxon>Pelagomonas</taxon>
    </lineage>
</organism>
<feature type="compositionally biased region" description="Low complexity" evidence="1">
    <location>
        <begin position="492"/>
        <end position="505"/>
    </location>
</feature>
<evidence type="ECO:0000313" key="2">
    <source>
        <dbReference type="EMBL" id="CAE0694708.1"/>
    </source>
</evidence>
<proteinExistence type="predicted"/>
<gene>
    <name evidence="2" type="ORF">PCAL00307_LOCUS10144</name>
</gene>
<feature type="region of interest" description="Disordered" evidence="1">
    <location>
        <begin position="485"/>
        <end position="567"/>
    </location>
</feature>
<name>A0A7S3ZV13_9STRA</name>
<reference evidence="2" key="1">
    <citation type="submission" date="2021-01" db="EMBL/GenBank/DDBJ databases">
        <authorList>
            <person name="Corre E."/>
            <person name="Pelletier E."/>
            <person name="Niang G."/>
            <person name="Scheremetjew M."/>
            <person name="Finn R."/>
            <person name="Kale V."/>
            <person name="Holt S."/>
            <person name="Cochrane G."/>
            <person name="Meng A."/>
            <person name="Brown T."/>
            <person name="Cohen L."/>
        </authorList>
    </citation>
    <scope>NUCLEOTIDE SEQUENCE</scope>
    <source>
        <strain evidence="2">CCMP1756</strain>
    </source>
</reference>